<evidence type="ECO:0000256" key="3">
    <source>
        <dbReference type="ARBA" id="ARBA00022840"/>
    </source>
</evidence>
<dbReference type="InterPro" id="IPR006555">
    <property type="entry name" value="ATP-dep_Helicase_C"/>
</dbReference>
<dbReference type="GO" id="GO:0003676">
    <property type="term" value="F:nucleic acid binding"/>
    <property type="evidence" value="ECO:0007669"/>
    <property type="project" value="InterPro"/>
</dbReference>
<dbReference type="PROSITE" id="PS51193">
    <property type="entry name" value="HELICASE_ATP_BIND_2"/>
    <property type="match status" value="1"/>
</dbReference>
<dbReference type="GO" id="GO:0006139">
    <property type="term" value="P:nucleobase-containing compound metabolic process"/>
    <property type="evidence" value="ECO:0007669"/>
    <property type="project" value="InterPro"/>
</dbReference>
<proteinExistence type="inferred from homology"/>
<keyword evidence="7" id="KW-1185">Reference proteome</keyword>
<dbReference type="EMBL" id="FUWG01000011">
    <property type="protein sequence ID" value="SJZ53595.1"/>
    <property type="molecule type" value="Genomic_DNA"/>
</dbReference>
<dbReference type="PANTHER" id="PTHR11472">
    <property type="entry name" value="DNA REPAIR DEAD HELICASE RAD3/XP-D SUBFAMILY MEMBER"/>
    <property type="match status" value="1"/>
</dbReference>
<dbReference type="GO" id="GO:0003678">
    <property type="term" value="F:DNA helicase activity"/>
    <property type="evidence" value="ECO:0007669"/>
    <property type="project" value="TreeGrafter"/>
</dbReference>
<dbReference type="Pfam" id="PF04002">
    <property type="entry name" value="RadC"/>
    <property type="match status" value="1"/>
</dbReference>
<dbReference type="SMART" id="SM00491">
    <property type="entry name" value="HELICc2"/>
    <property type="match status" value="1"/>
</dbReference>
<dbReference type="InterPro" id="IPR045028">
    <property type="entry name" value="DinG/Rad3-like"/>
</dbReference>
<dbReference type="GO" id="GO:0016818">
    <property type="term" value="F:hydrolase activity, acting on acid anhydrides, in phosphorus-containing anhydrides"/>
    <property type="evidence" value="ECO:0007669"/>
    <property type="project" value="InterPro"/>
</dbReference>
<dbReference type="InterPro" id="IPR025657">
    <property type="entry name" value="RadC_JAB"/>
</dbReference>
<dbReference type="STRING" id="261392.SAMN02745149_01580"/>
<keyword evidence="1" id="KW-0547">Nucleotide-binding</keyword>
<protein>
    <submittedName>
        <fullName evidence="6">ATP-dependent DNA helicase DinG</fullName>
    </submittedName>
</protein>
<sequence length="819" mass="91369">MSADTRTYFFPDVISEMRQIIADFDGNEVFFAGMLNDDGIVCSVSDAAHGNDRSVPVQMDESRKCDVLIHNHPGGNLAPSQADIAVAENASENAQGFFIVNNDVSQVYVVVEPVKRKNLKQIDVQSAGEYLADGGPLSVMSENFEERGVQIELLQKIAAAFNRNGIGVFEAGTGVGKSYAYLIPALIWASQNQQRVIISTGTINLQQQLCEKDIPAAEKIVGTNVKFLLMKGRQNYVCRRRFEDAGAQRELFGEDTEIFDKLREWLQTTPSGSRSDLSFMPPDSVWSRINSESDACMGMRCPYHTDCFVMKVRKEALGANLIVVNHHLLFADIESRLHSGSYDDAAVLPPYRRVIFDEAHGIESAATSFFSETFNKFKVLKQMNQLYRKRRNSETGYLCTLAILSSNEEIAAEAYEMVSRIKSDIANLEVAALDLLQAEYTMRLCDKTARAFGPVITLSTTLAGSLGKFIALSREIMEGIADEDKEIPAFWESKVLLRRLEDVSVVLRDFSVWDEKRDLVFWIQKKMMSSESVRESGSPFFVTFTETPLDIAPLMNSGVFEPMESVVCTSATLKTGRDFSYWMKRTGISYADTERVQCGEFVSPFPYKKNMLFAVPNDAPLPDSAGFQAWIEAAVVKLIEAACGRTLVLFTSYDSLKSSYAAASRALKNSDYPLLCQGSDDNARLLELFRKDVPSVLFATDSFWQGVDVPGESLSQVIIVKLPFAVPNDPVFTARAESIESRGGSSFMELSLPEAVIKFRQGAGRLMRRGSDRGCVVVFDRRLYEKRYGSIFMSCIPECRRIYEPVEKIADAVSSFIFN</sequence>
<keyword evidence="3" id="KW-0067">ATP-binding</keyword>
<evidence type="ECO:0000256" key="1">
    <source>
        <dbReference type="ARBA" id="ARBA00022741"/>
    </source>
</evidence>
<dbReference type="AlphaFoldDB" id="A0A1T4LFU8"/>
<dbReference type="OrthoDB" id="9803913at2"/>
<dbReference type="SUPFAM" id="SSF52540">
    <property type="entry name" value="P-loop containing nucleoside triphosphate hydrolases"/>
    <property type="match status" value="1"/>
</dbReference>
<dbReference type="InterPro" id="IPR027417">
    <property type="entry name" value="P-loop_NTPase"/>
</dbReference>
<evidence type="ECO:0000256" key="4">
    <source>
        <dbReference type="ARBA" id="ARBA00038058"/>
    </source>
</evidence>
<comment type="similarity">
    <text evidence="4">Belongs to the helicase family. DinG subfamily.</text>
</comment>
<feature type="domain" description="Helicase ATP-binding" evidence="5">
    <location>
        <begin position="136"/>
        <end position="414"/>
    </location>
</feature>
<name>A0A1T4LFU8_TREPO</name>
<evidence type="ECO:0000256" key="2">
    <source>
        <dbReference type="ARBA" id="ARBA00022801"/>
    </source>
</evidence>
<reference evidence="6 7" key="1">
    <citation type="submission" date="2017-02" db="EMBL/GenBank/DDBJ databases">
        <authorList>
            <person name="Peterson S.W."/>
        </authorList>
    </citation>
    <scope>NUCLEOTIDE SEQUENCE [LARGE SCALE GENOMIC DNA]</scope>
    <source>
        <strain evidence="6 7">ATCC BAA-908</strain>
    </source>
</reference>
<dbReference type="InterPro" id="IPR014001">
    <property type="entry name" value="Helicase_ATP-bd"/>
</dbReference>
<dbReference type="Proteomes" id="UP000190423">
    <property type="component" value="Unassembled WGS sequence"/>
</dbReference>
<dbReference type="Gene3D" id="3.40.140.10">
    <property type="entry name" value="Cytidine Deaminase, domain 2"/>
    <property type="match status" value="1"/>
</dbReference>
<dbReference type="PANTHER" id="PTHR11472:SF34">
    <property type="entry name" value="REGULATOR OF TELOMERE ELONGATION HELICASE 1"/>
    <property type="match status" value="1"/>
</dbReference>
<gene>
    <name evidence="6" type="ORF">SAMN02745149_01580</name>
</gene>
<dbReference type="SMART" id="SM00487">
    <property type="entry name" value="DEXDc"/>
    <property type="match status" value="1"/>
</dbReference>
<dbReference type="Gene3D" id="3.40.50.300">
    <property type="entry name" value="P-loop containing nucleotide triphosphate hydrolases"/>
    <property type="match status" value="2"/>
</dbReference>
<organism evidence="6 7">
    <name type="scientific">Treponema porcinum</name>
    <dbReference type="NCBI Taxonomy" id="261392"/>
    <lineage>
        <taxon>Bacteria</taxon>
        <taxon>Pseudomonadati</taxon>
        <taxon>Spirochaetota</taxon>
        <taxon>Spirochaetia</taxon>
        <taxon>Spirochaetales</taxon>
        <taxon>Treponemataceae</taxon>
        <taxon>Treponema</taxon>
    </lineage>
</organism>
<accession>A0A1T4LFU8</accession>
<dbReference type="Pfam" id="PF13307">
    <property type="entry name" value="Helicase_C_2"/>
    <property type="match status" value="1"/>
</dbReference>
<evidence type="ECO:0000259" key="5">
    <source>
        <dbReference type="PROSITE" id="PS51193"/>
    </source>
</evidence>
<dbReference type="InterPro" id="IPR014013">
    <property type="entry name" value="Helic_SF1/SF2_ATP-bd_DinG/Rad3"/>
</dbReference>
<dbReference type="GeneID" id="78316867"/>
<evidence type="ECO:0000313" key="7">
    <source>
        <dbReference type="Proteomes" id="UP000190423"/>
    </source>
</evidence>
<keyword evidence="6" id="KW-0347">Helicase</keyword>
<dbReference type="RefSeq" id="WP_078933487.1">
    <property type="nucleotide sequence ID" value="NZ_FUWG01000011.1"/>
</dbReference>
<dbReference type="GO" id="GO:0005524">
    <property type="term" value="F:ATP binding"/>
    <property type="evidence" value="ECO:0007669"/>
    <property type="project" value="UniProtKB-KW"/>
</dbReference>
<evidence type="ECO:0000313" key="6">
    <source>
        <dbReference type="EMBL" id="SJZ53595.1"/>
    </source>
</evidence>
<keyword evidence="2" id="KW-0378">Hydrolase</keyword>